<evidence type="ECO:0000256" key="1">
    <source>
        <dbReference type="SAM" id="MobiDB-lite"/>
    </source>
</evidence>
<keyword evidence="2" id="KW-0472">Membrane</keyword>
<protein>
    <recommendedName>
        <fullName evidence="3">SAP domain-containing protein</fullName>
    </recommendedName>
</protein>
<keyword evidence="2" id="KW-1133">Transmembrane helix</keyword>
<dbReference type="AlphaFoldDB" id="A0A7S3DJT8"/>
<feature type="region of interest" description="Disordered" evidence="1">
    <location>
        <begin position="323"/>
        <end position="367"/>
    </location>
</feature>
<dbReference type="PROSITE" id="PS50800">
    <property type="entry name" value="SAP"/>
    <property type="match status" value="1"/>
</dbReference>
<evidence type="ECO:0000259" key="3">
    <source>
        <dbReference type="PROSITE" id="PS50800"/>
    </source>
</evidence>
<feature type="transmembrane region" description="Helical" evidence="2">
    <location>
        <begin position="372"/>
        <end position="392"/>
    </location>
</feature>
<evidence type="ECO:0000256" key="2">
    <source>
        <dbReference type="SAM" id="Phobius"/>
    </source>
</evidence>
<organism evidence="4">
    <name type="scientific">Palpitomonas bilix</name>
    <dbReference type="NCBI Taxonomy" id="652834"/>
    <lineage>
        <taxon>Eukaryota</taxon>
        <taxon>Eukaryota incertae sedis</taxon>
    </lineage>
</organism>
<proteinExistence type="predicted"/>
<gene>
    <name evidence="4" type="ORF">PBIL07802_LOCUS21837</name>
</gene>
<keyword evidence="2" id="KW-0812">Transmembrane</keyword>
<dbReference type="SUPFAM" id="SSF68906">
    <property type="entry name" value="SAP domain"/>
    <property type="match status" value="1"/>
</dbReference>
<dbReference type="SMART" id="SM00513">
    <property type="entry name" value="SAP"/>
    <property type="match status" value="1"/>
</dbReference>
<evidence type="ECO:0000313" key="4">
    <source>
        <dbReference type="EMBL" id="CAE0259567.1"/>
    </source>
</evidence>
<feature type="compositionally biased region" description="Basic and acidic residues" evidence="1">
    <location>
        <begin position="335"/>
        <end position="350"/>
    </location>
</feature>
<feature type="domain" description="SAP" evidence="3">
    <location>
        <begin position="15"/>
        <end position="49"/>
    </location>
</feature>
<dbReference type="InterPro" id="IPR003034">
    <property type="entry name" value="SAP_dom"/>
</dbReference>
<dbReference type="InterPro" id="IPR036361">
    <property type="entry name" value="SAP_dom_sf"/>
</dbReference>
<accession>A0A7S3DJT8</accession>
<dbReference type="EMBL" id="HBIB01033608">
    <property type="protein sequence ID" value="CAE0259567.1"/>
    <property type="molecule type" value="Transcribed_RNA"/>
</dbReference>
<dbReference type="Pfam" id="PF02037">
    <property type="entry name" value="SAP"/>
    <property type="match status" value="1"/>
</dbReference>
<sequence length="417" mass="46845">MAPPSVNEAAFETKVRKLRVPELKTLLKECMIPSDGRKEVLEERLLQFCTHLTDREKEGIFRLLHIEDTNINEYNPVTLPHHLGPVTLVSGGDKEEPDGHIPLGYESVRRFYIEAKDNSKNVSKTISKVFTLHYLRTHPAQSHARELQVSFVSQVSIDTPRGVRTFQSPDPNAAFYTAVKRILDESEDLSQPEKDLLLRKAYTISSRGLGRTLMGINMETRVGKRVKRATDRQHQRGCYRGTAADVACLNRFAHLSKYNSLPCIPVGHKGPPPPHQAALKPWEAPAHVAPLAPSTEEALSPVLEVFFPMWELKENGILLSSQPIEGGRGQFSTEGKPKAGDKDKVSHEHWGGPISRTGRQGVRKTRRRRSRLGFSSFFSFSFSMMMMIQYFFCVSEENQRGLSGDRGLSSQAEGSLE</sequence>
<name>A0A7S3DJT8_9EUKA</name>
<reference evidence="4" key="1">
    <citation type="submission" date="2021-01" db="EMBL/GenBank/DDBJ databases">
        <authorList>
            <person name="Corre E."/>
            <person name="Pelletier E."/>
            <person name="Niang G."/>
            <person name="Scheremetjew M."/>
            <person name="Finn R."/>
            <person name="Kale V."/>
            <person name="Holt S."/>
            <person name="Cochrane G."/>
            <person name="Meng A."/>
            <person name="Brown T."/>
            <person name="Cohen L."/>
        </authorList>
    </citation>
    <scope>NUCLEOTIDE SEQUENCE</scope>
    <source>
        <strain evidence="4">NIES-2562</strain>
    </source>
</reference>